<dbReference type="InterPro" id="IPR011047">
    <property type="entry name" value="Quinoprotein_ADH-like_sf"/>
</dbReference>
<protein>
    <recommendedName>
        <fullName evidence="2">histidine kinase</fullName>
        <ecNumber evidence="2">2.7.13.3</ecNumber>
    </recommendedName>
</protein>
<evidence type="ECO:0000259" key="15">
    <source>
        <dbReference type="PROSITE" id="PS50109"/>
    </source>
</evidence>
<keyword evidence="8" id="KW-0902">Two-component regulatory system</keyword>
<dbReference type="SUPFAM" id="SSF55874">
    <property type="entry name" value="ATPase domain of HSP90 chaperone/DNA topoisomerase II/histidine kinase"/>
    <property type="match status" value="1"/>
</dbReference>
<dbReference type="Pfam" id="PF02518">
    <property type="entry name" value="HATPase_c"/>
    <property type="match status" value="1"/>
</dbReference>
<dbReference type="Gene3D" id="3.40.50.2300">
    <property type="match status" value="1"/>
</dbReference>
<dbReference type="PANTHER" id="PTHR43547:SF2">
    <property type="entry name" value="HYBRID SIGNAL TRANSDUCTION HISTIDINE KINASE C"/>
    <property type="match status" value="1"/>
</dbReference>
<dbReference type="CDD" id="cd00082">
    <property type="entry name" value="HisKA"/>
    <property type="match status" value="1"/>
</dbReference>
<dbReference type="InterPro" id="IPR005467">
    <property type="entry name" value="His_kinase_dom"/>
</dbReference>
<dbReference type="Proteomes" id="UP000557307">
    <property type="component" value="Unassembled WGS sequence"/>
</dbReference>
<keyword evidence="6 17" id="KW-0418">Kinase</keyword>
<dbReference type="InterPro" id="IPR036890">
    <property type="entry name" value="HATPase_C_sf"/>
</dbReference>
<keyword evidence="9" id="KW-0805">Transcription regulation</keyword>
<dbReference type="InterPro" id="IPR011110">
    <property type="entry name" value="Reg_prop"/>
</dbReference>
<keyword evidence="3 12" id="KW-0597">Phosphoprotein</keyword>
<accession>A0A840TY13</accession>
<feature type="domain" description="HTH araC/xylS-type" evidence="14">
    <location>
        <begin position="1246"/>
        <end position="1346"/>
    </location>
</feature>
<evidence type="ECO:0000259" key="14">
    <source>
        <dbReference type="PROSITE" id="PS01124"/>
    </source>
</evidence>
<organism evidence="17 18">
    <name type="scientific">Rhabdobacter roseus</name>
    <dbReference type="NCBI Taxonomy" id="1655419"/>
    <lineage>
        <taxon>Bacteria</taxon>
        <taxon>Pseudomonadati</taxon>
        <taxon>Bacteroidota</taxon>
        <taxon>Cytophagia</taxon>
        <taxon>Cytophagales</taxon>
        <taxon>Cytophagaceae</taxon>
        <taxon>Rhabdobacter</taxon>
    </lineage>
</organism>
<feature type="modified residue" description="4-aspartylphosphate" evidence="12">
    <location>
        <position position="1147"/>
    </location>
</feature>
<dbReference type="PROSITE" id="PS00041">
    <property type="entry name" value="HTH_ARAC_FAMILY_1"/>
    <property type="match status" value="1"/>
</dbReference>
<dbReference type="EC" id="2.7.13.3" evidence="2"/>
<dbReference type="EMBL" id="JACHGF010000009">
    <property type="protein sequence ID" value="MBB5286457.1"/>
    <property type="molecule type" value="Genomic_DNA"/>
</dbReference>
<dbReference type="PROSITE" id="PS50109">
    <property type="entry name" value="HIS_KIN"/>
    <property type="match status" value="1"/>
</dbReference>
<dbReference type="InterPro" id="IPR011006">
    <property type="entry name" value="CheY-like_superfamily"/>
</dbReference>
<dbReference type="SUPFAM" id="SSF46689">
    <property type="entry name" value="Homeodomain-like"/>
    <property type="match status" value="1"/>
</dbReference>
<keyword evidence="13" id="KW-0812">Transmembrane</keyword>
<evidence type="ECO:0000256" key="3">
    <source>
        <dbReference type="ARBA" id="ARBA00022553"/>
    </source>
</evidence>
<evidence type="ECO:0000256" key="8">
    <source>
        <dbReference type="ARBA" id="ARBA00023012"/>
    </source>
</evidence>
<dbReference type="PRINTS" id="PR00344">
    <property type="entry name" value="BCTRLSENSOR"/>
</dbReference>
<dbReference type="Gene3D" id="3.30.565.10">
    <property type="entry name" value="Histidine kinase-like ATPase, C-terminal domain"/>
    <property type="match status" value="1"/>
</dbReference>
<keyword evidence="7" id="KW-0067">ATP-binding</keyword>
<dbReference type="Pfam" id="PF12833">
    <property type="entry name" value="HTH_18"/>
    <property type="match status" value="1"/>
</dbReference>
<dbReference type="PROSITE" id="PS01124">
    <property type="entry name" value="HTH_ARAC_FAMILY_2"/>
    <property type="match status" value="1"/>
</dbReference>
<dbReference type="GO" id="GO:0005524">
    <property type="term" value="F:ATP binding"/>
    <property type="evidence" value="ECO:0007669"/>
    <property type="project" value="UniProtKB-KW"/>
</dbReference>
<dbReference type="PANTHER" id="PTHR43547">
    <property type="entry name" value="TWO-COMPONENT HISTIDINE KINASE"/>
    <property type="match status" value="1"/>
</dbReference>
<dbReference type="InterPro" id="IPR009057">
    <property type="entry name" value="Homeodomain-like_sf"/>
</dbReference>
<dbReference type="Gene3D" id="1.10.10.60">
    <property type="entry name" value="Homeodomain-like"/>
    <property type="match status" value="2"/>
</dbReference>
<evidence type="ECO:0000256" key="10">
    <source>
        <dbReference type="ARBA" id="ARBA00023125"/>
    </source>
</evidence>
<dbReference type="InterPro" id="IPR011123">
    <property type="entry name" value="Y_Y_Y"/>
</dbReference>
<dbReference type="GO" id="GO:0003700">
    <property type="term" value="F:DNA-binding transcription factor activity"/>
    <property type="evidence" value="ECO:0007669"/>
    <property type="project" value="InterPro"/>
</dbReference>
<gene>
    <name evidence="17" type="ORF">HNQ92_004617</name>
</gene>
<evidence type="ECO:0000313" key="18">
    <source>
        <dbReference type="Proteomes" id="UP000557307"/>
    </source>
</evidence>
<evidence type="ECO:0000256" key="13">
    <source>
        <dbReference type="SAM" id="Phobius"/>
    </source>
</evidence>
<dbReference type="InterPro" id="IPR018060">
    <property type="entry name" value="HTH_AraC"/>
</dbReference>
<evidence type="ECO:0000256" key="4">
    <source>
        <dbReference type="ARBA" id="ARBA00022679"/>
    </source>
</evidence>
<evidence type="ECO:0000313" key="17">
    <source>
        <dbReference type="EMBL" id="MBB5286457.1"/>
    </source>
</evidence>
<feature type="domain" description="Histidine kinase" evidence="15">
    <location>
        <begin position="837"/>
        <end position="1057"/>
    </location>
</feature>
<feature type="transmembrane region" description="Helical" evidence="13">
    <location>
        <begin position="779"/>
        <end position="800"/>
    </location>
</feature>
<dbReference type="Gene3D" id="2.60.40.10">
    <property type="entry name" value="Immunoglobulins"/>
    <property type="match status" value="1"/>
</dbReference>
<keyword evidence="10" id="KW-0238">DNA-binding</keyword>
<dbReference type="Pfam" id="PF07495">
    <property type="entry name" value="Y_Y_Y"/>
    <property type="match status" value="1"/>
</dbReference>
<evidence type="ECO:0000256" key="6">
    <source>
        <dbReference type="ARBA" id="ARBA00022777"/>
    </source>
</evidence>
<dbReference type="InterPro" id="IPR001789">
    <property type="entry name" value="Sig_transdc_resp-reg_receiver"/>
</dbReference>
<dbReference type="SMART" id="SM00342">
    <property type="entry name" value="HTH_ARAC"/>
    <property type="match status" value="1"/>
</dbReference>
<dbReference type="InterPro" id="IPR036097">
    <property type="entry name" value="HisK_dim/P_sf"/>
</dbReference>
<sequence length="1352" mass="151548">MALYTITHANAEQPTFTALTSLDGLSSNTVQAIMKDRQGLLWFATDDGLNRYDGTEFIVYRHEKGNPASLGSNDVSALYEDRKGQVWVGSIQGSLSLYDRKKDSFTTVVDQVSVTAITSDRSGKLWVATMTGLLTVDPDTRQVVRFSQQRGVPDPIANQQILSLYEDHQKRMWIGTYTGLYRFGPEDKRFRRVYYERERNGSNSKNQVKAIVGDPSGTLWVGTSNGLHKLSPDGELLQTFRYQAAHEQSLNSNMIYALALENREKLWICTDGGLNILEISTGKISRYTPDARRPFSLTNKSIRSILIDKQGIFWLGTYKGGVNKYDKNVTRFGLIRSEPYDPFGLSAPFVTSFAEKGDGNLFVGTDGGGLNLYQRQSHVFSQIPISPKNKLASTGLVVLSLELSSPDRLWIGTFQDGLFALNPATGRYQQYTQGTSPSSLSGNDIFCLTTDKQGKLWIGTNGGGVNVFDPSTQQFARYFDLNIPMAERIIPLNGFIRAIHQDRKGRIWVGSHGTGLAIFDPKQQKSLQFDKQNSNLPSNIVLAIYEDIRGKIWVGTGGNGLATFDEKTGKFILYGQNEGLSSGVINKILEDAQGRIWVSTNQGVSYLDPHTRRFINYTQANGLQNNTFVLGAGLRTSDDLLFFGGVQGINYLDTHTLKHNTNQMPVLLKELRVGNKTITPADSAVIQEHISIAKSIQLDYKQNFSISYAALNYSTPLQTVYRYRLVGFDTEWHEAGLANTASYTNLSPGSYQFEVQAKEYHSNWPEQRAYIQVIVSPPFYMTVYAYLFYGIALFGLLFFIRHRGIQKLKATFKQEQHEREKQRKREMDAMKIKFLTNLSHELRTPIALILAPLDHVSPATSSENTTYLQGIKRNAKRLLNLVDQLLDFKNLLEQESKLDPSRGEIVSFIKESAESFRYLSQRNGVTFVVNSQVDSLYMDFDANKLERIVFNLLSNAFKFTPKAGMVTLSLSRSDSSQPREWLYIQVSDTGVGIPADKREHIFERFFQHDSAPFVLNQGSGIGLSIVKEFVQMHQGFIKVDSIPGSGSTFTVGLPNPSSAMLNAQVASSSLPPEGNVYGKPTNTEEYLPSKETRQDLSAEILVIEDNEEFRHHLRNNLVPFYHVIEAANGKVGWQKALSHHPKIIVSDIAMPEMDGIQLCHKIKSDKRTAHIPIILLTASSGEEQELRGLNSGANDYLTKPFNFDILNAKIGNLLLLNRLLKSTYSKHIEITCTEPSIILADEKLVKDIVLYIDENLINNAPISVEKLSKHLGMSRGTLYSKLLEITGQTPIEFIRAIKLEKAAILLEKSDMNISQIAFASGFATPNYFSKSFKSKFNMLPSEYKATREVSQE</sequence>
<dbReference type="InterPro" id="IPR018062">
    <property type="entry name" value="HTH_AraC-typ_CS"/>
</dbReference>
<keyword evidence="18" id="KW-1185">Reference proteome</keyword>
<dbReference type="GO" id="GO:0000155">
    <property type="term" value="F:phosphorelay sensor kinase activity"/>
    <property type="evidence" value="ECO:0007669"/>
    <property type="project" value="InterPro"/>
</dbReference>
<dbReference type="InterPro" id="IPR013783">
    <property type="entry name" value="Ig-like_fold"/>
</dbReference>
<dbReference type="GO" id="GO:0043565">
    <property type="term" value="F:sequence-specific DNA binding"/>
    <property type="evidence" value="ECO:0007669"/>
    <property type="project" value="InterPro"/>
</dbReference>
<dbReference type="InterPro" id="IPR003661">
    <property type="entry name" value="HisK_dim/P_dom"/>
</dbReference>
<dbReference type="InterPro" id="IPR003594">
    <property type="entry name" value="HATPase_dom"/>
</dbReference>
<dbReference type="Pfam" id="PF00072">
    <property type="entry name" value="Response_reg"/>
    <property type="match status" value="1"/>
</dbReference>
<dbReference type="CDD" id="cd16922">
    <property type="entry name" value="HATPase_EvgS-ArcB-TorS-like"/>
    <property type="match status" value="1"/>
</dbReference>
<evidence type="ECO:0000256" key="5">
    <source>
        <dbReference type="ARBA" id="ARBA00022741"/>
    </source>
</evidence>
<dbReference type="FunFam" id="3.30.565.10:FF:000037">
    <property type="entry name" value="Hybrid sensor histidine kinase/response regulator"/>
    <property type="match status" value="1"/>
</dbReference>
<dbReference type="SMART" id="SM00388">
    <property type="entry name" value="HisKA"/>
    <property type="match status" value="1"/>
</dbReference>
<evidence type="ECO:0000259" key="16">
    <source>
        <dbReference type="PROSITE" id="PS50110"/>
    </source>
</evidence>
<evidence type="ECO:0000256" key="11">
    <source>
        <dbReference type="ARBA" id="ARBA00023163"/>
    </source>
</evidence>
<evidence type="ECO:0000256" key="1">
    <source>
        <dbReference type="ARBA" id="ARBA00000085"/>
    </source>
</evidence>
<evidence type="ECO:0000256" key="12">
    <source>
        <dbReference type="PROSITE-ProRule" id="PRU00169"/>
    </source>
</evidence>
<dbReference type="SUPFAM" id="SSF52172">
    <property type="entry name" value="CheY-like"/>
    <property type="match status" value="1"/>
</dbReference>
<keyword evidence="4" id="KW-0808">Transferase</keyword>
<proteinExistence type="predicted"/>
<dbReference type="RefSeq" id="WP_184177582.1">
    <property type="nucleotide sequence ID" value="NZ_JACHGF010000009.1"/>
</dbReference>
<dbReference type="SMART" id="SM00448">
    <property type="entry name" value="REC"/>
    <property type="match status" value="1"/>
</dbReference>
<evidence type="ECO:0000256" key="9">
    <source>
        <dbReference type="ARBA" id="ARBA00023015"/>
    </source>
</evidence>
<dbReference type="SUPFAM" id="SSF47384">
    <property type="entry name" value="Homodimeric domain of signal transducing histidine kinase"/>
    <property type="match status" value="1"/>
</dbReference>
<keyword evidence="13" id="KW-1133">Transmembrane helix</keyword>
<dbReference type="SUPFAM" id="SSF50998">
    <property type="entry name" value="Quinoprotein alcohol dehydrogenase-like"/>
    <property type="match status" value="1"/>
</dbReference>
<evidence type="ECO:0000256" key="2">
    <source>
        <dbReference type="ARBA" id="ARBA00012438"/>
    </source>
</evidence>
<name>A0A840TY13_9BACT</name>
<feature type="domain" description="Response regulatory" evidence="16">
    <location>
        <begin position="1099"/>
        <end position="1214"/>
    </location>
</feature>
<keyword evidence="11" id="KW-0804">Transcription</keyword>
<dbReference type="Pfam" id="PF00512">
    <property type="entry name" value="HisKA"/>
    <property type="match status" value="1"/>
</dbReference>
<dbReference type="PROSITE" id="PS50110">
    <property type="entry name" value="RESPONSE_REGULATORY"/>
    <property type="match status" value="1"/>
</dbReference>
<dbReference type="SMART" id="SM00387">
    <property type="entry name" value="HATPase_c"/>
    <property type="match status" value="1"/>
</dbReference>
<dbReference type="Pfam" id="PF07494">
    <property type="entry name" value="Reg_prop"/>
    <property type="match status" value="8"/>
</dbReference>
<keyword evidence="13" id="KW-0472">Membrane</keyword>
<evidence type="ECO:0000256" key="7">
    <source>
        <dbReference type="ARBA" id="ARBA00022840"/>
    </source>
</evidence>
<dbReference type="InterPro" id="IPR015943">
    <property type="entry name" value="WD40/YVTN_repeat-like_dom_sf"/>
</dbReference>
<comment type="caution">
    <text evidence="17">The sequence shown here is derived from an EMBL/GenBank/DDBJ whole genome shotgun (WGS) entry which is preliminary data.</text>
</comment>
<keyword evidence="5" id="KW-0547">Nucleotide-binding</keyword>
<dbReference type="InterPro" id="IPR004358">
    <property type="entry name" value="Sig_transdc_His_kin-like_C"/>
</dbReference>
<dbReference type="Gene3D" id="2.130.10.10">
    <property type="entry name" value="YVTN repeat-like/Quinoprotein amine dehydrogenase"/>
    <property type="match status" value="3"/>
</dbReference>
<comment type="catalytic activity">
    <reaction evidence="1">
        <text>ATP + protein L-histidine = ADP + protein N-phospho-L-histidine.</text>
        <dbReference type="EC" id="2.7.13.3"/>
    </reaction>
</comment>
<dbReference type="Gene3D" id="1.10.287.130">
    <property type="match status" value="1"/>
</dbReference>
<reference evidence="17 18" key="1">
    <citation type="submission" date="2020-08" db="EMBL/GenBank/DDBJ databases">
        <title>Genomic Encyclopedia of Type Strains, Phase IV (KMG-IV): sequencing the most valuable type-strain genomes for metagenomic binning, comparative biology and taxonomic classification.</title>
        <authorList>
            <person name="Goeker M."/>
        </authorList>
    </citation>
    <scope>NUCLEOTIDE SEQUENCE [LARGE SCALE GENOMIC DNA]</scope>
    <source>
        <strain evidence="17 18">DSM 105074</strain>
    </source>
</reference>